<evidence type="ECO:0000313" key="2">
    <source>
        <dbReference type="EMBL" id="WAZ91457.1"/>
    </source>
</evidence>
<reference evidence="2" key="1">
    <citation type="submission" date="2022-12" db="EMBL/GenBank/DDBJ databases">
        <title>B. miyamotoi WGS.</title>
        <authorList>
            <person name="Kuleshov K.V."/>
            <person name="Hoornstra D."/>
            <person name="Hovius J.W."/>
            <person name="Platonov A.E."/>
            <person name="Telford S.R. III."/>
        </authorList>
    </citation>
    <scope>NUCLEOTIDE SEQUENCE</scope>
    <source>
        <strain evidence="2">410</strain>
        <plasmid evidence="2">p410-lp97</plasmid>
    </source>
</reference>
<evidence type="ECO:0000256" key="1">
    <source>
        <dbReference type="SAM" id="MobiDB-lite"/>
    </source>
</evidence>
<geneLocation type="plasmid" evidence="2 3">
    <name>p410-lp97</name>
</geneLocation>
<proteinExistence type="predicted"/>
<name>A0AAQ3AH36_9SPIR</name>
<keyword evidence="2" id="KW-0614">Plasmid</keyword>
<evidence type="ECO:0000313" key="3">
    <source>
        <dbReference type="Proteomes" id="UP001164544"/>
    </source>
</evidence>
<sequence length="230" mass="26811">MIQEIQENLDRTQESQDTTNTNTEELRNTQESVNLNLKDYEEYRVYKAEKEKEHINKNLSINERISRELAEAQAREEQEQKLLLEATRINEIDNLARKHLSSHFNKESLLSKGYSLKDIMQAQRRELVRKYVPIDDIYAISKVRDTQHLDGKVLEQLVNLAKVNIKKRIQATTITSKGDVKFSLSNEVLSILDPNLLHITLMSLISLLLMLTSQYENSFITLKLKKALRE</sequence>
<accession>A0AAQ3AH36</accession>
<organism evidence="2 3">
    <name type="scientific">Borrelia miyamotoi</name>
    <dbReference type="NCBI Taxonomy" id="47466"/>
    <lineage>
        <taxon>Bacteria</taxon>
        <taxon>Pseudomonadati</taxon>
        <taxon>Spirochaetota</taxon>
        <taxon>Spirochaetia</taxon>
        <taxon>Spirochaetales</taxon>
        <taxon>Borreliaceae</taxon>
        <taxon>Borrelia</taxon>
    </lineage>
</organism>
<gene>
    <name evidence="2" type="ORF">O5398_04845</name>
</gene>
<feature type="region of interest" description="Disordered" evidence="1">
    <location>
        <begin position="1"/>
        <end position="33"/>
    </location>
</feature>
<dbReference type="EMBL" id="CP114638">
    <property type="protein sequence ID" value="WAZ91457.1"/>
    <property type="molecule type" value="Genomic_DNA"/>
</dbReference>
<dbReference type="AlphaFoldDB" id="A0AAQ3AH36"/>
<dbReference type="Proteomes" id="UP001164544">
    <property type="component" value="Plasmid p410-lp97"/>
</dbReference>
<protein>
    <submittedName>
        <fullName evidence="2">DUF1357 family protein</fullName>
    </submittedName>
</protein>
<dbReference type="Pfam" id="PF07094">
    <property type="entry name" value="DUF1357"/>
    <property type="match status" value="1"/>
</dbReference>
<dbReference type="InterPro" id="IPR009791">
    <property type="entry name" value="DUF1357"/>
</dbReference>